<keyword evidence="3" id="KW-1185">Reference proteome</keyword>
<dbReference type="RefSeq" id="WP_146663087.1">
    <property type="nucleotide sequence ID" value="NZ_CP019791.1"/>
</dbReference>
<dbReference type="InterPro" id="IPR032820">
    <property type="entry name" value="ATPase_put"/>
</dbReference>
<keyword evidence="1" id="KW-1133">Transmembrane helix</keyword>
<dbReference type="Proteomes" id="UP000189674">
    <property type="component" value="Chromosome"/>
</dbReference>
<feature type="transmembrane region" description="Helical" evidence="1">
    <location>
        <begin position="47"/>
        <end position="67"/>
    </location>
</feature>
<gene>
    <name evidence="2" type="ORF">STSP2_02584</name>
</gene>
<feature type="transmembrane region" description="Helical" evidence="1">
    <location>
        <begin position="14"/>
        <end position="35"/>
    </location>
</feature>
<reference evidence="3" key="1">
    <citation type="submission" date="2017-02" db="EMBL/GenBank/DDBJ databases">
        <title>Comparative genomics and description of representatives of a novel lineage of planctomycetes thriving in anoxic sediments.</title>
        <authorList>
            <person name="Spring S."/>
            <person name="Bunk B."/>
            <person name="Sproer C."/>
        </authorList>
    </citation>
    <scope>NUCLEOTIDE SEQUENCE [LARGE SCALE GENOMIC DNA]</scope>
    <source>
        <strain evidence="3">ST-NAGAB-D1</strain>
    </source>
</reference>
<protein>
    <submittedName>
        <fullName evidence="2">Putative F0F1-ATPase subunit</fullName>
    </submittedName>
</protein>
<dbReference type="EMBL" id="CP019791">
    <property type="protein sequence ID" value="AQT69395.1"/>
    <property type="molecule type" value="Genomic_DNA"/>
</dbReference>
<evidence type="ECO:0000256" key="1">
    <source>
        <dbReference type="SAM" id="Phobius"/>
    </source>
</evidence>
<dbReference type="STRING" id="1936003.STSP2_02584"/>
<evidence type="ECO:0000313" key="3">
    <source>
        <dbReference type="Proteomes" id="UP000189674"/>
    </source>
</evidence>
<keyword evidence="1" id="KW-0472">Membrane</keyword>
<organism evidence="2 3">
    <name type="scientific">Anaerohalosphaera lusitana</name>
    <dbReference type="NCBI Taxonomy" id="1936003"/>
    <lineage>
        <taxon>Bacteria</taxon>
        <taxon>Pseudomonadati</taxon>
        <taxon>Planctomycetota</taxon>
        <taxon>Phycisphaerae</taxon>
        <taxon>Sedimentisphaerales</taxon>
        <taxon>Anaerohalosphaeraceae</taxon>
        <taxon>Anaerohalosphaera</taxon>
    </lineage>
</organism>
<dbReference type="AlphaFoldDB" id="A0A1U9NNI7"/>
<dbReference type="Pfam" id="PF09527">
    <property type="entry name" value="ATPase_gene1"/>
    <property type="match status" value="1"/>
</dbReference>
<name>A0A1U9NNI7_9BACT</name>
<keyword evidence="1" id="KW-0812">Transmembrane</keyword>
<accession>A0A1U9NNI7</accession>
<dbReference type="OrthoDB" id="282803at2"/>
<evidence type="ECO:0000313" key="2">
    <source>
        <dbReference type="EMBL" id="AQT69395.1"/>
    </source>
</evidence>
<dbReference type="KEGG" id="alus:STSP2_02584"/>
<sequence length="85" mass="9553">MSENNDQRDQNDRWAAFAWMGIGIEFCAVVGFFMWLGSKLDKLQDTFPGFMIIGFFVGFALMLYIMIQRAGGLKGDGSKNRGSDD</sequence>
<proteinExistence type="predicted"/>